<evidence type="ECO:0000313" key="2">
    <source>
        <dbReference type="Proteomes" id="UP000515163"/>
    </source>
</evidence>
<evidence type="ECO:0000259" key="1">
    <source>
        <dbReference type="PROSITE" id="PS51507"/>
    </source>
</evidence>
<dbReference type="Gene3D" id="1.10.10.10">
    <property type="entry name" value="Winged helix-like DNA-binding domain superfamily/Winged helix DNA-binding domain"/>
    <property type="match status" value="1"/>
</dbReference>
<dbReference type="PANTHER" id="PTHR11949:SF17">
    <property type="entry name" value="IRF TRYPTOPHAN PENTAD REPEAT DOMAIN-CONTAINING PROTEIN"/>
    <property type="match status" value="1"/>
</dbReference>
<dbReference type="KEGG" id="aten:116298815"/>
<dbReference type="GO" id="GO:0002376">
    <property type="term" value="P:immune system process"/>
    <property type="evidence" value="ECO:0007669"/>
    <property type="project" value="TreeGrafter"/>
</dbReference>
<dbReference type="OrthoDB" id="6538197at2759"/>
<sequence>MRVPRRLPMRLWIKEKLDKSEFPGMRWIDREEGKFEVSWTHGSRQTWNRERDLKVFKEWAAYTGKYKPDEQEVDGELAKRWKTNFRCALNALPEIELIREESEGRGDKARKVYRMKHDKVMKTKTRKIKETRKRLKTDLAPLDREIIEIVDQMEDDFSWSPLVIKHTTEQAEHDGMAQMKRLLERGHIYQPFGWHASSLVEAC</sequence>
<dbReference type="GO" id="GO:0000978">
    <property type="term" value="F:RNA polymerase II cis-regulatory region sequence-specific DNA binding"/>
    <property type="evidence" value="ECO:0007669"/>
    <property type="project" value="TreeGrafter"/>
</dbReference>
<gene>
    <name evidence="3" type="primary">LOC116298815</name>
</gene>
<dbReference type="InParanoid" id="A0A6P8IC60"/>
<keyword evidence="2" id="KW-1185">Reference proteome</keyword>
<dbReference type="PRINTS" id="PR00267">
    <property type="entry name" value="INTFRNREGFCT"/>
</dbReference>
<name>A0A6P8IC60_ACTTE</name>
<feature type="domain" description="IRF tryptophan pentad repeat" evidence="1">
    <location>
        <begin position="6"/>
        <end position="117"/>
    </location>
</feature>
<proteinExistence type="predicted"/>
<dbReference type="InterPro" id="IPR036390">
    <property type="entry name" value="WH_DNA-bd_sf"/>
</dbReference>
<dbReference type="GO" id="GO:0000981">
    <property type="term" value="F:DNA-binding transcription factor activity, RNA polymerase II-specific"/>
    <property type="evidence" value="ECO:0007669"/>
    <property type="project" value="TreeGrafter"/>
</dbReference>
<dbReference type="InterPro" id="IPR001346">
    <property type="entry name" value="Interferon_reg_fact_DNA-bd_dom"/>
</dbReference>
<reference evidence="3" key="1">
    <citation type="submission" date="2025-08" db="UniProtKB">
        <authorList>
            <consortium name="RefSeq"/>
        </authorList>
    </citation>
    <scope>IDENTIFICATION</scope>
    <source>
        <tissue evidence="3">Tentacle</tissue>
    </source>
</reference>
<dbReference type="Pfam" id="PF00605">
    <property type="entry name" value="IRF"/>
    <property type="match status" value="1"/>
</dbReference>
<dbReference type="GeneID" id="116298815"/>
<dbReference type="PROSITE" id="PS51507">
    <property type="entry name" value="IRF_2"/>
    <property type="match status" value="1"/>
</dbReference>
<accession>A0A6P8IC60</accession>
<dbReference type="SUPFAM" id="SSF46785">
    <property type="entry name" value="Winged helix' DNA-binding domain"/>
    <property type="match status" value="1"/>
</dbReference>
<dbReference type="AlphaFoldDB" id="A0A6P8IC60"/>
<dbReference type="InterPro" id="IPR036388">
    <property type="entry name" value="WH-like_DNA-bd_sf"/>
</dbReference>
<dbReference type="SMART" id="SM00348">
    <property type="entry name" value="IRF"/>
    <property type="match status" value="1"/>
</dbReference>
<evidence type="ECO:0000313" key="3">
    <source>
        <dbReference type="RefSeq" id="XP_031563237.1"/>
    </source>
</evidence>
<dbReference type="RefSeq" id="XP_031563237.1">
    <property type="nucleotide sequence ID" value="XM_031707377.1"/>
</dbReference>
<dbReference type="GO" id="GO:0005634">
    <property type="term" value="C:nucleus"/>
    <property type="evidence" value="ECO:0007669"/>
    <property type="project" value="TreeGrafter"/>
</dbReference>
<dbReference type="Proteomes" id="UP000515163">
    <property type="component" value="Unplaced"/>
</dbReference>
<protein>
    <submittedName>
        <fullName evidence="3">Interferon regulatory factor 1-like</fullName>
    </submittedName>
</protein>
<organism evidence="2 3">
    <name type="scientific">Actinia tenebrosa</name>
    <name type="common">Australian red waratah sea anemone</name>
    <dbReference type="NCBI Taxonomy" id="6105"/>
    <lineage>
        <taxon>Eukaryota</taxon>
        <taxon>Metazoa</taxon>
        <taxon>Cnidaria</taxon>
        <taxon>Anthozoa</taxon>
        <taxon>Hexacorallia</taxon>
        <taxon>Actiniaria</taxon>
        <taxon>Actiniidae</taxon>
        <taxon>Actinia</taxon>
    </lineage>
</organism>
<dbReference type="PANTHER" id="PTHR11949">
    <property type="entry name" value="INTERFERON REGULATORY FACTOR"/>
    <property type="match status" value="1"/>
</dbReference>